<proteinExistence type="predicted"/>
<evidence type="ECO:0000313" key="2">
    <source>
        <dbReference type="Proteomes" id="UP000831701"/>
    </source>
</evidence>
<comment type="caution">
    <text evidence="1">The sequence shown here is derived from an EMBL/GenBank/DDBJ whole genome shotgun (WGS) entry which is preliminary data.</text>
</comment>
<sequence length="348" mass="39140">MLQLGDEVFLYSVVFVVVLLGTRSPLWTAALTASLYLFLAIFRFPQVPSSRARQVLHPTGAAAGSGKVSVVAHRGGGHDAPENTIAAIREASKNGATGVELDLEFSADGVPILMHDETVDRTTNGSGPLGQMKLSELGKLDAAAKHRLREKFAGEKIPTLEEAVEECIKLQLTIYFDVKGHPDEVQPTNQTNKTRLYYAAAALKELYKKHPVLYNSSIVCSFEPKVIYRMRQRDPDVVTALTHRPWSLSRFGDGAPRFSSPWKHQWTTLMDILLDWAHHHILWKLCGISAFLIQKNFVSPDYVQYWAQRGVEVVAWTVNTEVEKQYYQELLQVNYITDSLVEDCEPHY</sequence>
<evidence type="ECO:0000313" key="1">
    <source>
        <dbReference type="EMBL" id="KAI3352954.1"/>
    </source>
</evidence>
<organism evidence="1 2">
    <name type="scientific">Scortum barcoo</name>
    <name type="common">barcoo grunter</name>
    <dbReference type="NCBI Taxonomy" id="214431"/>
    <lineage>
        <taxon>Eukaryota</taxon>
        <taxon>Metazoa</taxon>
        <taxon>Chordata</taxon>
        <taxon>Craniata</taxon>
        <taxon>Vertebrata</taxon>
        <taxon>Euteleostomi</taxon>
        <taxon>Actinopterygii</taxon>
        <taxon>Neopterygii</taxon>
        <taxon>Teleostei</taxon>
        <taxon>Neoteleostei</taxon>
        <taxon>Acanthomorphata</taxon>
        <taxon>Eupercaria</taxon>
        <taxon>Centrarchiformes</taxon>
        <taxon>Terapontoidei</taxon>
        <taxon>Terapontidae</taxon>
        <taxon>Scortum</taxon>
    </lineage>
</organism>
<protein>
    <submittedName>
        <fullName evidence="1">Uncharacterized protein</fullName>
    </submittedName>
</protein>
<name>A0ACB8VBK3_9TELE</name>
<accession>A0ACB8VBK3</accession>
<reference evidence="1" key="1">
    <citation type="submission" date="2022-04" db="EMBL/GenBank/DDBJ databases">
        <title>Jade perch genome.</title>
        <authorList>
            <person name="Chao B."/>
        </authorList>
    </citation>
    <scope>NUCLEOTIDE SEQUENCE</scope>
    <source>
        <strain evidence="1">CB-2022</strain>
    </source>
</reference>
<dbReference type="EMBL" id="CM041553">
    <property type="protein sequence ID" value="KAI3352954.1"/>
    <property type="molecule type" value="Genomic_DNA"/>
</dbReference>
<dbReference type="Proteomes" id="UP000831701">
    <property type="component" value="Chromosome 23"/>
</dbReference>
<keyword evidence="2" id="KW-1185">Reference proteome</keyword>
<gene>
    <name evidence="1" type="ORF">L3Q82_019527</name>
</gene>